<name>A0A7R7XNK3_9EURO</name>
<dbReference type="RefSeq" id="XP_041556103.1">
    <property type="nucleotide sequence ID" value="XM_041703415.1"/>
</dbReference>
<dbReference type="AlphaFoldDB" id="A0A7R7XNK3"/>
<evidence type="ECO:0000313" key="3">
    <source>
        <dbReference type="Proteomes" id="UP000654913"/>
    </source>
</evidence>
<feature type="region of interest" description="Disordered" evidence="1">
    <location>
        <begin position="1"/>
        <end position="83"/>
    </location>
</feature>
<dbReference type="OrthoDB" id="4725912at2759"/>
<dbReference type="Proteomes" id="UP000654913">
    <property type="component" value="Chromosome 4"/>
</dbReference>
<organism evidence="2 3">
    <name type="scientific">Aspergillus puulaauensis</name>
    <dbReference type="NCBI Taxonomy" id="1220207"/>
    <lineage>
        <taxon>Eukaryota</taxon>
        <taxon>Fungi</taxon>
        <taxon>Dikarya</taxon>
        <taxon>Ascomycota</taxon>
        <taxon>Pezizomycotina</taxon>
        <taxon>Eurotiomycetes</taxon>
        <taxon>Eurotiomycetidae</taxon>
        <taxon>Eurotiales</taxon>
        <taxon>Aspergillaceae</taxon>
        <taxon>Aspergillus</taxon>
    </lineage>
</organism>
<accession>A0A7R7XNK3</accession>
<sequence>MCAAFSSPNHGGPGYGFNYPPHPSQPVPGGYGPTTAYLAGPPPPPPGPGYGYPPPPPPYNAHNTFNNNNHNNTPPPGPSPANGFGFHPGPANNMHMNTNMNIPQPQPHPPRSTIPSAFVLRQSPTTHKIILIHPSGTPATAPPLYSLTSSPKASKADYVLARGADPNNASALVGEVKSHTFSSKYDLIVRGQKCLLKESTMGDSYTIDIPGRGRYKWVTDQEKMSSKMWLKDEGKSRVFATYDKSRGPSSVGSWKKFVGGRDRELVLESAVQGDEFLVEVLLVSIYAVKMAKEGALEAAGEIVGALAGA</sequence>
<feature type="compositionally biased region" description="Low complexity" evidence="1">
    <location>
        <begin position="60"/>
        <end position="72"/>
    </location>
</feature>
<reference evidence="2" key="2">
    <citation type="submission" date="2021-02" db="EMBL/GenBank/DDBJ databases">
        <title>Aspergillus puulaauensis MK2 genome sequence.</title>
        <authorList>
            <person name="Futagami T."/>
            <person name="Mori K."/>
            <person name="Kadooka C."/>
            <person name="Tanaka T."/>
        </authorList>
    </citation>
    <scope>NUCLEOTIDE SEQUENCE</scope>
    <source>
        <strain evidence="2">MK2</strain>
    </source>
</reference>
<evidence type="ECO:0000313" key="2">
    <source>
        <dbReference type="EMBL" id="BCS23909.1"/>
    </source>
</evidence>
<evidence type="ECO:0000256" key="1">
    <source>
        <dbReference type="SAM" id="MobiDB-lite"/>
    </source>
</evidence>
<dbReference type="EMBL" id="AP024446">
    <property type="protein sequence ID" value="BCS23909.1"/>
    <property type="molecule type" value="Genomic_DNA"/>
</dbReference>
<protein>
    <submittedName>
        <fullName evidence="2">Uncharacterized protein</fullName>
    </submittedName>
</protein>
<feature type="compositionally biased region" description="Pro residues" evidence="1">
    <location>
        <begin position="40"/>
        <end position="59"/>
    </location>
</feature>
<reference evidence="2" key="1">
    <citation type="submission" date="2021-01" db="EMBL/GenBank/DDBJ databases">
        <authorList>
            <consortium name="Aspergillus puulaauensis MK2 genome sequencing consortium"/>
            <person name="Kazuki M."/>
            <person name="Futagami T."/>
        </authorList>
    </citation>
    <scope>NUCLEOTIDE SEQUENCE</scope>
    <source>
        <strain evidence="2">MK2</strain>
    </source>
</reference>
<gene>
    <name evidence="2" type="ORF">APUU_40353S</name>
</gene>
<keyword evidence="3" id="KW-1185">Reference proteome</keyword>
<proteinExistence type="predicted"/>
<dbReference type="KEGG" id="apuu:APUU_40353S"/>
<dbReference type="GeneID" id="64973914"/>